<reference evidence="3 4" key="1">
    <citation type="submission" date="2012-11" db="EMBL/GenBank/DDBJ databases">
        <title>Whole genome sequence of Gluconacetobacter europaeus NBRC3261.</title>
        <authorList>
            <person name="Azuma Y."/>
            <person name="Higashiura N."/>
            <person name="Hirakawa H."/>
            <person name="Matsushita K."/>
        </authorList>
    </citation>
    <scope>NUCLEOTIDE SEQUENCE [LARGE SCALE GENOMIC DNA]</scope>
    <source>
        <strain evidence="3 4">NBRC 3261</strain>
    </source>
</reference>
<comment type="caution">
    <text evidence="3">The sequence shown here is derived from an EMBL/GenBank/DDBJ whole genome shotgun (WGS) entry which is preliminary data.</text>
</comment>
<keyword evidence="2" id="KW-1133">Transmembrane helix</keyword>
<feature type="transmembrane region" description="Helical" evidence="2">
    <location>
        <begin position="12"/>
        <end position="33"/>
    </location>
</feature>
<proteinExistence type="predicted"/>
<evidence type="ECO:0000256" key="2">
    <source>
        <dbReference type="SAM" id="Phobius"/>
    </source>
</evidence>
<dbReference type="EMBL" id="BANI01000296">
    <property type="protein sequence ID" value="GAN97976.1"/>
    <property type="molecule type" value="Genomic_DNA"/>
</dbReference>
<dbReference type="RefSeq" id="WP_048852374.1">
    <property type="nucleotide sequence ID" value="NZ_BANI01000296.1"/>
</dbReference>
<organism evidence="3 4">
    <name type="scientific">Komagataeibacter europaeus NBRC 3261</name>
    <dbReference type="NCBI Taxonomy" id="1234669"/>
    <lineage>
        <taxon>Bacteria</taxon>
        <taxon>Pseudomonadati</taxon>
        <taxon>Pseudomonadota</taxon>
        <taxon>Alphaproteobacteria</taxon>
        <taxon>Acetobacterales</taxon>
        <taxon>Acetobacteraceae</taxon>
        <taxon>Komagataeibacter</taxon>
    </lineage>
</organism>
<feature type="compositionally biased region" description="Low complexity" evidence="1">
    <location>
        <begin position="176"/>
        <end position="185"/>
    </location>
</feature>
<feature type="region of interest" description="Disordered" evidence="1">
    <location>
        <begin position="176"/>
        <end position="199"/>
    </location>
</feature>
<gene>
    <name evidence="3" type="ORF">Geu3261_0351_018</name>
</gene>
<feature type="region of interest" description="Disordered" evidence="1">
    <location>
        <begin position="98"/>
        <end position="139"/>
    </location>
</feature>
<evidence type="ECO:0000313" key="3">
    <source>
        <dbReference type="EMBL" id="GAN97976.1"/>
    </source>
</evidence>
<protein>
    <submittedName>
        <fullName evidence="3">Uncharacterized protein</fullName>
    </submittedName>
</protein>
<keyword evidence="2" id="KW-0472">Membrane</keyword>
<name>A0A0D6Q5E4_KOMEU</name>
<evidence type="ECO:0000313" key="4">
    <source>
        <dbReference type="Proteomes" id="UP000032675"/>
    </source>
</evidence>
<dbReference type="Proteomes" id="UP000032675">
    <property type="component" value="Unassembled WGS sequence"/>
</dbReference>
<keyword evidence="2" id="KW-0812">Transmembrane</keyword>
<accession>A0A0D6Q5E4</accession>
<dbReference type="AlphaFoldDB" id="A0A0D6Q5E4"/>
<evidence type="ECO:0000256" key="1">
    <source>
        <dbReference type="SAM" id="MobiDB-lite"/>
    </source>
</evidence>
<sequence>MHPTHHVHISTSFMFVCLLFIVVIVALFVWLSWSDRRAKLIKMQIDQRHEEQMERIRRGHDEQIARAVAADTGQKAETSGASSTAAFASCIASDGSRLGDRTYGDPSDPFGRRARRDRDPVCNGSTPAAPIIVNTSSGRSGGSDFVEGALLGGIAGSMMGGRDHDTVIERDVSAPAAAPAPDPFAGSGNDACSNGGGFDYSSGSNDSGGGFDCGGSSGGFDSGGCDF</sequence>